<keyword evidence="3" id="KW-1185">Reference proteome</keyword>
<evidence type="ECO:0000256" key="1">
    <source>
        <dbReference type="SAM" id="SignalP"/>
    </source>
</evidence>
<dbReference type="EMBL" id="SBJO01000520">
    <property type="protein sequence ID" value="KAF9760795.1"/>
    <property type="molecule type" value="Genomic_DNA"/>
</dbReference>
<evidence type="ECO:0000313" key="3">
    <source>
        <dbReference type="Proteomes" id="UP000740883"/>
    </source>
</evidence>
<dbReference type="Proteomes" id="UP000740883">
    <property type="component" value="Unassembled WGS sequence"/>
</dbReference>
<comment type="caution">
    <text evidence="2">The sequence shown here is derived from an EMBL/GenBank/DDBJ whole genome shotgun (WGS) entry which is preliminary data.</text>
</comment>
<accession>A0A9P6GX01</accession>
<sequence>MLQILLQMGLIYSLTFSLKISFEDYNARTVIYDSKLYTTKPTVCNLTVRFILLNSSFGGNFIQKHDYVILSGNYVIDQRLVNFNHDKASQAINLELQEPILDLIKNNFFIIKVFYEGKKQTTDIQCLIQNLETTGYKLYDLADFNDLVDLVYYFEQNYETRLNFDNLLNNICKLNVETDKLILLECFKKHLRSPTFQNYIENFD</sequence>
<gene>
    <name evidence="2" type="ORF">NGRA_3020</name>
</gene>
<proteinExistence type="predicted"/>
<organism evidence="2 3">
    <name type="scientific">Nosema granulosis</name>
    <dbReference type="NCBI Taxonomy" id="83296"/>
    <lineage>
        <taxon>Eukaryota</taxon>
        <taxon>Fungi</taxon>
        <taxon>Fungi incertae sedis</taxon>
        <taxon>Microsporidia</taxon>
        <taxon>Nosematidae</taxon>
        <taxon>Nosema</taxon>
    </lineage>
</organism>
<keyword evidence="1" id="KW-0732">Signal</keyword>
<protein>
    <submittedName>
        <fullName evidence="2">Uncharacterized protein</fullName>
    </submittedName>
</protein>
<dbReference type="AlphaFoldDB" id="A0A9P6GX01"/>
<feature type="chain" id="PRO_5040489113" evidence="1">
    <location>
        <begin position="18"/>
        <end position="204"/>
    </location>
</feature>
<reference evidence="2 3" key="1">
    <citation type="journal article" date="2020" name="Genome Biol. Evol.">
        <title>Comparative genomics of strictly vertically transmitted, feminizing microsporidia endosymbionts of amphipod crustaceans.</title>
        <authorList>
            <person name="Cormier A."/>
            <person name="Chebbi M.A."/>
            <person name="Giraud I."/>
            <person name="Wattier R."/>
            <person name="Teixeira M."/>
            <person name="Gilbert C."/>
            <person name="Rigaud T."/>
            <person name="Cordaux R."/>
        </authorList>
    </citation>
    <scope>NUCLEOTIDE SEQUENCE [LARGE SCALE GENOMIC DNA]</scope>
    <source>
        <strain evidence="2 3">Ou3-Ou53</strain>
    </source>
</reference>
<evidence type="ECO:0000313" key="2">
    <source>
        <dbReference type="EMBL" id="KAF9760795.1"/>
    </source>
</evidence>
<name>A0A9P6GX01_9MICR</name>
<feature type="signal peptide" evidence="1">
    <location>
        <begin position="1"/>
        <end position="17"/>
    </location>
</feature>